<dbReference type="RefSeq" id="WP_182845854.1">
    <property type="nucleotide sequence ID" value="NZ_BAAALP010000056.1"/>
</dbReference>
<reference evidence="2 3" key="1">
    <citation type="submission" date="2020-08" db="EMBL/GenBank/DDBJ databases">
        <title>Genomic Encyclopedia of Type Strains, Phase IV (KMG-IV): sequencing the most valuable type-strain genomes for metagenomic binning, comparative biology and taxonomic classification.</title>
        <authorList>
            <person name="Goeker M."/>
        </authorList>
    </citation>
    <scope>NUCLEOTIDE SEQUENCE [LARGE SCALE GENOMIC DNA]</scope>
    <source>
        <strain evidence="2 3">DSM 44197</strain>
    </source>
</reference>
<dbReference type="Pfam" id="PF03995">
    <property type="entry name" value="Inhibitor_I36"/>
    <property type="match status" value="1"/>
</dbReference>
<accession>A0A7W3LSV4</accession>
<proteinExistence type="predicted"/>
<evidence type="ECO:0008006" key="4">
    <source>
        <dbReference type="Google" id="ProtNLM"/>
    </source>
</evidence>
<protein>
    <recommendedName>
        <fullName evidence="4">Peptidase inhibitor family I36</fullName>
    </recommendedName>
</protein>
<comment type="caution">
    <text evidence="2">The sequence shown here is derived from an EMBL/GenBank/DDBJ whole genome shotgun (WGS) entry which is preliminary data.</text>
</comment>
<dbReference type="AlphaFoldDB" id="A0A7W3LSV4"/>
<feature type="signal peptide" evidence="1">
    <location>
        <begin position="1"/>
        <end position="25"/>
    </location>
</feature>
<evidence type="ECO:0000256" key="1">
    <source>
        <dbReference type="SAM" id="SignalP"/>
    </source>
</evidence>
<gene>
    <name evidence="2" type="ORF">HNR61_005341</name>
</gene>
<keyword evidence="1" id="KW-0732">Signal</keyword>
<dbReference type="EMBL" id="JACJIA010000007">
    <property type="protein sequence ID" value="MBA8953688.1"/>
    <property type="molecule type" value="Genomic_DNA"/>
</dbReference>
<keyword evidence="3" id="KW-1185">Reference proteome</keyword>
<name>A0A7W3LSV4_ACTNM</name>
<feature type="chain" id="PRO_5030757883" description="Peptidase inhibitor family I36" evidence="1">
    <location>
        <begin position="26"/>
        <end position="115"/>
    </location>
</feature>
<sequence>MKAAVLTVAMAASAAVLGTGPAASAAQACPANSICGWSGTHFTGMMRSFPAGAGCVNSPLALRSVANTFPGGVGVQATAHVYAGSGCGGRLLAVVRPGDRVPVLSAPGTSVLLTV</sequence>
<evidence type="ECO:0000313" key="3">
    <source>
        <dbReference type="Proteomes" id="UP000572680"/>
    </source>
</evidence>
<dbReference type="Proteomes" id="UP000572680">
    <property type="component" value="Unassembled WGS sequence"/>
</dbReference>
<evidence type="ECO:0000313" key="2">
    <source>
        <dbReference type="EMBL" id="MBA8953688.1"/>
    </source>
</evidence>
<dbReference type="PROSITE" id="PS51257">
    <property type="entry name" value="PROKAR_LIPOPROTEIN"/>
    <property type="match status" value="1"/>
</dbReference>
<organism evidence="2 3">
    <name type="scientific">Actinomadura namibiensis</name>
    <dbReference type="NCBI Taxonomy" id="182080"/>
    <lineage>
        <taxon>Bacteria</taxon>
        <taxon>Bacillati</taxon>
        <taxon>Actinomycetota</taxon>
        <taxon>Actinomycetes</taxon>
        <taxon>Streptosporangiales</taxon>
        <taxon>Thermomonosporaceae</taxon>
        <taxon>Actinomadura</taxon>
    </lineage>
</organism>